<keyword evidence="2" id="KW-0285">Flavoprotein</keyword>
<dbReference type="GO" id="GO:0016491">
    <property type="term" value="F:oxidoreductase activity"/>
    <property type="evidence" value="ECO:0007669"/>
    <property type="project" value="InterPro"/>
</dbReference>
<organism evidence="6">
    <name type="scientific">marine sediment metagenome</name>
    <dbReference type="NCBI Taxonomy" id="412755"/>
    <lineage>
        <taxon>unclassified sequences</taxon>
        <taxon>metagenomes</taxon>
        <taxon>ecological metagenomes</taxon>
    </lineage>
</organism>
<dbReference type="PRINTS" id="PR00368">
    <property type="entry name" value="FADPNR"/>
</dbReference>
<comment type="cofactor">
    <cofactor evidence="1">
        <name>FAD</name>
        <dbReference type="ChEBI" id="CHEBI:57692"/>
    </cofactor>
</comment>
<dbReference type="EMBL" id="BARU01027288">
    <property type="protein sequence ID" value="GAH72534.1"/>
    <property type="molecule type" value="Genomic_DNA"/>
</dbReference>
<dbReference type="AlphaFoldDB" id="X1J2H1"/>
<comment type="caution">
    <text evidence="6">The sequence shown here is derived from an EMBL/GenBank/DDBJ whole genome shotgun (WGS) entry which is preliminary data.</text>
</comment>
<dbReference type="InterPro" id="IPR023753">
    <property type="entry name" value="FAD/NAD-binding_dom"/>
</dbReference>
<feature type="domain" description="NADH-rubredoxin oxidoreductase C-terminal" evidence="5">
    <location>
        <begin position="220"/>
        <end position="269"/>
    </location>
</feature>
<gene>
    <name evidence="6" type="ORF">S03H2_43698</name>
</gene>
<proteinExistence type="predicted"/>
<feature type="domain" description="FAD/NAD(P)-binding" evidence="4">
    <location>
        <begin position="2"/>
        <end position="184"/>
    </location>
</feature>
<dbReference type="Pfam" id="PF18267">
    <property type="entry name" value="Rubredoxin_C"/>
    <property type="match status" value="1"/>
</dbReference>
<dbReference type="InterPro" id="IPR036188">
    <property type="entry name" value="FAD/NAD-bd_sf"/>
</dbReference>
<dbReference type="PANTHER" id="PTHR43429:SF3">
    <property type="entry name" value="NITRITE REDUCTASE [NAD(P)H]"/>
    <property type="match status" value="1"/>
</dbReference>
<feature type="non-terminal residue" evidence="6">
    <location>
        <position position="1"/>
    </location>
</feature>
<name>X1J2H1_9ZZZZ</name>
<dbReference type="PANTHER" id="PTHR43429">
    <property type="entry name" value="PYRIDINE NUCLEOTIDE-DISULFIDE OXIDOREDUCTASE DOMAIN-CONTAINING"/>
    <property type="match status" value="1"/>
</dbReference>
<dbReference type="InterPro" id="IPR050260">
    <property type="entry name" value="FAD-bd_OxRdtase"/>
</dbReference>
<reference evidence="6" key="1">
    <citation type="journal article" date="2014" name="Front. Microbiol.">
        <title>High frequency of phylogenetically diverse reductive dehalogenase-homologous genes in deep subseafloor sedimentary metagenomes.</title>
        <authorList>
            <person name="Kawai M."/>
            <person name="Futagami T."/>
            <person name="Toyoda A."/>
            <person name="Takaki Y."/>
            <person name="Nishi S."/>
            <person name="Hori S."/>
            <person name="Arai W."/>
            <person name="Tsubouchi T."/>
            <person name="Morono Y."/>
            <person name="Uchiyama I."/>
            <person name="Ito T."/>
            <person name="Fujiyama A."/>
            <person name="Inagaki F."/>
            <person name="Takami H."/>
        </authorList>
    </citation>
    <scope>NUCLEOTIDE SEQUENCE</scope>
    <source>
        <strain evidence="6">Expedition CK06-06</strain>
    </source>
</reference>
<evidence type="ECO:0008006" key="7">
    <source>
        <dbReference type="Google" id="ProtNLM"/>
    </source>
</evidence>
<dbReference type="InterPro" id="IPR041575">
    <property type="entry name" value="Rubredoxin_C"/>
</dbReference>
<dbReference type="Gene3D" id="3.30.390.30">
    <property type="match status" value="1"/>
</dbReference>
<keyword evidence="3" id="KW-0274">FAD</keyword>
<evidence type="ECO:0000256" key="1">
    <source>
        <dbReference type="ARBA" id="ARBA00001974"/>
    </source>
</evidence>
<dbReference type="Gene3D" id="3.50.50.60">
    <property type="entry name" value="FAD/NAD(P)-binding domain"/>
    <property type="match status" value="1"/>
</dbReference>
<accession>X1J2H1</accession>
<sequence>EKLLLAVGGKPIVPRMRGDGRRGVFTFTTLDDAKATDMFLDNAKKAVVIGGGLIGISVTEALVKRGVDVTVVEMKETILNAIMDQQASLMAEEVLRQEGVEIITGHTVVEISGGDRVEGVILDNGDAIACDLVLVAIGVSPRSELAVDAGIEVNRGIVVDRHMATNRPNVHACGDVAEAYDFVYEQNRLTPIWPNAYIGGRIAGYNMAGVETEYPGGTAMNSLNYFGTNITSAGMLTAPDDESYEVISKQKDSMYQKVILKDDFIVGIVF</sequence>
<evidence type="ECO:0000256" key="3">
    <source>
        <dbReference type="ARBA" id="ARBA00022827"/>
    </source>
</evidence>
<protein>
    <recommendedName>
        <fullName evidence="7">FAD/NAD(P)-binding domain-containing protein</fullName>
    </recommendedName>
</protein>
<dbReference type="InterPro" id="IPR016156">
    <property type="entry name" value="FAD/NAD-linked_Rdtase_dimer_sf"/>
</dbReference>
<evidence type="ECO:0000259" key="5">
    <source>
        <dbReference type="Pfam" id="PF18267"/>
    </source>
</evidence>
<evidence type="ECO:0000313" key="6">
    <source>
        <dbReference type="EMBL" id="GAH72534.1"/>
    </source>
</evidence>
<evidence type="ECO:0000256" key="2">
    <source>
        <dbReference type="ARBA" id="ARBA00022630"/>
    </source>
</evidence>
<dbReference type="SUPFAM" id="SSF51905">
    <property type="entry name" value="FAD/NAD(P)-binding domain"/>
    <property type="match status" value="1"/>
</dbReference>
<evidence type="ECO:0000259" key="4">
    <source>
        <dbReference type="Pfam" id="PF07992"/>
    </source>
</evidence>
<feature type="non-terminal residue" evidence="6">
    <location>
        <position position="270"/>
    </location>
</feature>
<dbReference type="Pfam" id="PF07992">
    <property type="entry name" value="Pyr_redox_2"/>
    <property type="match status" value="1"/>
</dbReference>
<dbReference type="PRINTS" id="PR00411">
    <property type="entry name" value="PNDRDTASEI"/>
</dbReference>